<organism evidence="7 8">
    <name type="scientific">Desulfuribacillus stibiiarsenatis</name>
    <dbReference type="NCBI Taxonomy" id="1390249"/>
    <lineage>
        <taxon>Bacteria</taxon>
        <taxon>Bacillati</taxon>
        <taxon>Bacillota</taxon>
        <taxon>Desulfuribacillia</taxon>
        <taxon>Desulfuribacillales</taxon>
        <taxon>Desulfuribacillaceae</taxon>
        <taxon>Desulfuribacillus</taxon>
    </lineage>
</organism>
<dbReference type="InterPro" id="IPR009010">
    <property type="entry name" value="Asp_de-COase-like_dom_sf"/>
</dbReference>
<keyword evidence="3" id="KW-0408">Iron</keyword>
<dbReference type="Proteomes" id="UP000095255">
    <property type="component" value="Unassembled WGS sequence"/>
</dbReference>
<evidence type="ECO:0000313" key="8">
    <source>
        <dbReference type="Proteomes" id="UP000095255"/>
    </source>
</evidence>
<keyword evidence="1" id="KW-0479">Metal-binding</keyword>
<dbReference type="PANTHER" id="PTHR43105">
    <property type="entry name" value="RESPIRATORY NITRATE REDUCTASE"/>
    <property type="match status" value="1"/>
</dbReference>
<dbReference type="STRING" id="1390249.BHU72_03930"/>
<gene>
    <name evidence="7" type="ORF">BHU72_03930</name>
</gene>
<dbReference type="InterPro" id="IPR006656">
    <property type="entry name" value="Mopterin_OxRdtase"/>
</dbReference>
<dbReference type="GO" id="GO:0003954">
    <property type="term" value="F:NADH dehydrogenase activity"/>
    <property type="evidence" value="ECO:0007669"/>
    <property type="project" value="TreeGrafter"/>
</dbReference>
<sequence>MSNSYNEILNTDVIIVTGANTTEAHPVIGYRIKQAVKKGATLIVIDPRKIPLTNYASKWIALKPGTNIAFFNGLANIIYQQGWWNQSFVEQYTEDIEKWLESNQYYTPERVEEITGVTCEDLYYVARVYANANNAMILYAMGITQHSSGTDNVLSLANLTMLTGHIGRESTGLNPLRGQNNVQGACDMGGLPNVLPGYASINDDSQRRRFSEGWSTPLPDSTGLTLTEMYDEALNGNLKAMYIMGENPAVADPDSTFIRDAIGSLQFLIVQDIFMTETAQQANVVLPAVTFVEKNGTVTNTERCVQRVRQGIQPIGQAKADWEIIQLMARRFHAQWKFTDPEEIFEEIRLLVPQYHGIRYDRINQQGIQWPCPTLEHAGTPYLHKGGFARGKGRFTPIDYRVSGETADEEYPFILTTGRNLYHWHTGSMSRKVQGLEHILSEEHMQIHPEDAILYNLQENSKVQVTSRRGSVVTNLEITDMVPRGTLFMTFHFSETLTNTLTSSHRDPVSKIPEAKVTAVNIKKVSI</sequence>
<dbReference type="OrthoDB" id="9805142at2"/>
<feature type="domain" description="Molybdopterin oxidoreductase" evidence="5">
    <location>
        <begin position="1"/>
        <end position="328"/>
    </location>
</feature>
<evidence type="ECO:0000313" key="7">
    <source>
        <dbReference type="EMBL" id="OEH85928.1"/>
    </source>
</evidence>
<evidence type="ECO:0000256" key="3">
    <source>
        <dbReference type="ARBA" id="ARBA00023004"/>
    </source>
</evidence>
<evidence type="ECO:0000256" key="4">
    <source>
        <dbReference type="ARBA" id="ARBA00023014"/>
    </source>
</evidence>
<evidence type="ECO:0000256" key="1">
    <source>
        <dbReference type="ARBA" id="ARBA00022723"/>
    </source>
</evidence>
<accession>A0A1E5L797</accession>
<dbReference type="SUPFAM" id="SSF53706">
    <property type="entry name" value="Formate dehydrogenase/DMSO reductase, domains 1-3"/>
    <property type="match status" value="1"/>
</dbReference>
<dbReference type="GO" id="GO:0043546">
    <property type="term" value="F:molybdopterin cofactor binding"/>
    <property type="evidence" value="ECO:0007669"/>
    <property type="project" value="InterPro"/>
</dbReference>
<dbReference type="EMBL" id="MJAT01000012">
    <property type="protein sequence ID" value="OEH85928.1"/>
    <property type="molecule type" value="Genomic_DNA"/>
</dbReference>
<evidence type="ECO:0000259" key="5">
    <source>
        <dbReference type="Pfam" id="PF00384"/>
    </source>
</evidence>
<evidence type="ECO:0000259" key="6">
    <source>
        <dbReference type="Pfam" id="PF01568"/>
    </source>
</evidence>
<dbReference type="Gene3D" id="2.40.40.20">
    <property type="match status" value="1"/>
</dbReference>
<dbReference type="GO" id="GO:0046872">
    <property type="term" value="F:metal ion binding"/>
    <property type="evidence" value="ECO:0007669"/>
    <property type="project" value="UniProtKB-KW"/>
</dbReference>
<protein>
    <submittedName>
        <fullName evidence="7">Formate dehydrogenase</fullName>
    </submittedName>
</protein>
<dbReference type="Pfam" id="PF01568">
    <property type="entry name" value="Molydop_binding"/>
    <property type="match status" value="1"/>
</dbReference>
<dbReference type="Pfam" id="PF00384">
    <property type="entry name" value="Molybdopterin"/>
    <property type="match status" value="1"/>
</dbReference>
<comment type="caution">
    <text evidence="7">The sequence shown here is derived from an EMBL/GenBank/DDBJ whole genome shotgun (WGS) entry which is preliminary data.</text>
</comment>
<dbReference type="PANTHER" id="PTHR43105:SF14">
    <property type="entry name" value="FORMATE DEHYDROGENASE H"/>
    <property type="match status" value="1"/>
</dbReference>
<dbReference type="Gene3D" id="3.40.50.740">
    <property type="match status" value="1"/>
</dbReference>
<reference evidence="7 8" key="1">
    <citation type="submission" date="2016-09" db="EMBL/GenBank/DDBJ databases">
        <title>Desulfuribacillus arsenicus sp. nov., an obligately anaerobic, dissimilatory arsenic- and antimonate-reducing bacterium isolated from anoxic sediments.</title>
        <authorList>
            <person name="Abin C.A."/>
            <person name="Hollibaugh J.T."/>
        </authorList>
    </citation>
    <scope>NUCLEOTIDE SEQUENCE [LARGE SCALE GENOMIC DNA]</scope>
    <source>
        <strain evidence="7 8">MLFW-2</strain>
    </source>
</reference>
<dbReference type="GO" id="GO:0051536">
    <property type="term" value="F:iron-sulfur cluster binding"/>
    <property type="evidence" value="ECO:0007669"/>
    <property type="project" value="UniProtKB-KW"/>
</dbReference>
<keyword evidence="2" id="KW-0560">Oxidoreductase</keyword>
<keyword evidence="4" id="KW-0411">Iron-sulfur</keyword>
<evidence type="ECO:0000256" key="2">
    <source>
        <dbReference type="ARBA" id="ARBA00023002"/>
    </source>
</evidence>
<dbReference type="Gene3D" id="3.40.228.10">
    <property type="entry name" value="Dimethylsulfoxide Reductase, domain 2"/>
    <property type="match status" value="1"/>
</dbReference>
<dbReference type="SUPFAM" id="SSF50692">
    <property type="entry name" value="ADC-like"/>
    <property type="match status" value="1"/>
</dbReference>
<dbReference type="InterPro" id="IPR006657">
    <property type="entry name" value="MoPterin_dinucl-bd_dom"/>
</dbReference>
<proteinExistence type="predicted"/>
<keyword evidence="8" id="KW-1185">Reference proteome</keyword>
<dbReference type="AlphaFoldDB" id="A0A1E5L797"/>
<dbReference type="InterPro" id="IPR050123">
    <property type="entry name" value="Prok_molybdopt-oxidoreductase"/>
</dbReference>
<dbReference type="GO" id="GO:0022904">
    <property type="term" value="P:respiratory electron transport chain"/>
    <property type="evidence" value="ECO:0007669"/>
    <property type="project" value="TreeGrafter"/>
</dbReference>
<name>A0A1E5L797_9FIRM</name>
<feature type="domain" description="Molybdopterin dinucleotide-binding" evidence="6">
    <location>
        <begin position="413"/>
        <end position="518"/>
    </location>
</feature>
<dbReference type="GO" id="GO:0016020">
    <property type="term" value="C:membrane"/>
    <property type="evidence" value="ECO:0007669"/>
    <property type="project" value="TreeGrafter"/>
</dbReference>